<dbReference type="EMBL" id="OKQR01000001">
    <property type="protein sequence ID" value="SPD91070.1"/>
    <property type="molecule type" value="Genomic_DNA"/>
</dbReference>
<feature type="transmembrane region" description="Helical" evidence="4">
    <location>
        <begin position="248"/>
        <end position="266"/>
    </location>
</feature>
<evidence type="ECO:0000313" key="7">
    <source>
        <dbReference type="Proteomes" id="UP000237923"/>
    </source>
</evidence>
<feature type="active site" description="Acyl-thioester intermediate" evidence="2">
    <location>
        <position position="209"/>
    </location>
</feature>
<dbReference type="NCBIfam" id="TIGR01076">
    <property type="entry name" value="sortase_fam"/>
    <property type="match status" value="1"/>
</dbReference>
<dbReference type="InterPro" id="IPR005754">
    <property type="entry name" value="Sortase"/>
</dbReference>
<dbReference type="KEGG" id="lsu:A6B45_07275"/>
<accession>A0A2N9K8A1</accession>
<feature type="region of interest" description="Disordered" evidence="3">
    <location>
        <begin position="56"/>
        <end position="81"/>
    </location>
</feature>
<keyword evidence="1" id="KW-0378">Hydrolase</keyword>
<reference evidence="5 8" key="2">
    <citation type="submission" date="2018-02" db="EMBL/GenBank/DDBJ databases">
        <authorList>
            <person name="Rodrigo-Torres L."/>
            <person name="Arahal R. D."/>
            <person name="Lucena T."/>
        </authorList>
    </citation>
    <scope>NUCLEOTIDE SEQUENCE [LARGE SCALE GENOMIC DNA]</scope>
    <source>
        <strain evidence="5 8">CECT 8486</strain>
    </source>
</reference>
<dbReference type="Proteomes" id="UP000239237">
    <property type="component" value="Unassembled WGS sequence"/>
</dbReference>
<dbReference type="NCBIfam" id="NF033745">
    <property type="entry name" value="class_C_sortase"/>
    <property type="match status" value="1"/>
</dbReference>
<evidence type="ECO:0000256" key="2">
    <source>
        <dbReference type="PIRSR" id="PIRSR605754-1"/>
    </source>
</evidence>
<keyword evidence="4" id="KW-1133">Transmembrane helix</keyword>
<evidence type="ECO:0000256" key="3">
    <source>
        <dbReference type="SAM" id="MobiDB-lite"/>
    </source>
</evidence>
<evidence type="ECO:0000313" key="8">
    <source>
        <dbReference type="Proteomes" id="UP000239237"/>
    </source>
</evidence>
<dbReference type="EMBL" id="OKQU01000001">
    <property type="protein sequence ID" value="SPE06295.1"/>
    <property type="molecule type" value="Genomic_DNA"/>
</dbReference>
<evidence type="ECO:0000256" key="4">
    <source>
        <dbReference type="SAM" id="Phobius"/>
    </source>
</evidence>
<dbReference type="GO" id="GO:0016787">
    <property type="term" value="F:hydrolase activity"/>
    <property type="evidence" value="ECO:0007669"/>
    <property type="project" value="UniProtKB-KW"/>
</dbReference>
<organism evidence="6 7">
    <name type="scientific">Leuconostoc suionicum</name>
    <dbReference type="NCBI Taxonomy" id="1511761"/>
    <lineage>
        <taxon>Bacteria</taxon>
        <taxon>Bacillati</taxon>
        <taxon>Bacillota</taxon>
        <taxon>Bacilli</taxon>
        <taxon>Lactobacillales</taxon>
        <taxon>Lactobacillaceae</taxon>
        <taxon>Leuconostoc</taxon>
    </lineage>
</organism>
<dbReference type="RefSeq" id="WP_072613999.1">
    <property type="nucleotide sequence ID" value="NZ_AP017935.1"/>
</dbReference>
<dbReference type="InterPro" id="IPR042002">
    <property type="entry name" value="Sortase_C"/>
</dbReference>
<feature type="active site" description="Proton donor/acceptor" evidence="2">
    <location>
        <position position="147"/>
    </location>
</feature>
<dbReference type="CDD" id="cd05827">
    <property type="entry name" value="Sortase_C"/>
    <property type="match status" value="1"/>
</dbReference>
<gene>
    <name evidence="5" type="ORF">LES8486_00038</name>
    <name evidence="6" type="ORF">LES9216_00185</name>
</gene>
<proteinExistence type="predicted"/>
<evidence type="ECO:0000313" key="5">
    <source>
        <dbReference type="EMBL" id="SPD91070.1"/>
    </source>
</evidence>
<dbReference type="InterPro" id="IPR023365">
    <property type="entry name" value="Sortase_dom-sf"/>
</dbReference>
<dbReference type="Pfam" id="PF04203">
    <property type="entry name" value="Sortase"/>
    <property type="match status" value="1"/>
</dbReference>
<name>A0A2N9K8A1_9LACO</name>
<keyword evidence="4" id="KW-0812">Transmembrane</keyword>
<keyword evidence="4" id="KW-0472">Membrane</keyword>
<dbReference type="Gene3D" id="2.40.260.10">
    <property type="entry name" value="Sortase"/>
    <property type="match status" value="1"/>
</dbReference>
<dbReference type="AlphaFoldDB" id="A0A2N9K8A1"/>
<dbReference type="SUPFAM" id="SSF63817">
    <property type="entry name" value="Sortase"/>
    <property type="match status" value="1"/>
</dbReference>
<feature type="transmembrane region" description="Helical" evidence="4">
    <location>
        <begin position="12"/>
        <end position="32"/>
    </location>
</feature>
<keyword evidence="8" id="KW-1185">Reference proteome</keyword>
<reference evidence="6 7" key="1">
    <citation type="submission" date="2018-02" db="EMBL/GenBank/DDBJ databases">
        <authorList>
            <person name="Cohen D.B."/>
            <person name="Kent A.D."/>
        </authorList>
    </citation>
    <scope>NUCLEOTIDE SEQUENCE [LARGE SCALE GENOMIC DNA]</scope>
    <source>
        <strain evidence="6 7">CECT 9216</strain>
    </source>
</reference>
<evidence type="ECO:0000313" key="6">
    <source>
        <dbReference type="EMBL" id="SPE06295.1"/>
    </source>
</evidence>
<sequence>MTKQTSKKKNKQNIFLNIIFLVGFLVALYPFYVGALNHFIDQQRIKTIQKETNQDISAKEARMQQKNAQLRKDGIQPGSDPFSGSTYKEHVVLKEHLIGTISISKINVHIPLFDTTNEETLNYGATVLQGTSFPLGGKGTHSVISAHRGLASRMLFTNLNHVKKNDIFVLTVFHKKLAYRVFKIEVVKPEDYQGLQVEPDKDLVTLITCTPYMVNSHRLLVTGYRVPYNKNMAKNIENADKFNNIKQALTIIGIILLIILQFFFLYKRIIRIKLAKKKFDLSFYRLDSDGNPVPSVAFQLFSKNKKIALKRDGEPLIRHSNDEGLVTFDAIPGRLYYVKEATTNKNSGVIAGVKKLRDKNMTFYPTKKSKPFFHSDNNKLWIIR</sequence>
<dbReference type="GeneID" id="99674592"/>
<dbReference type="Proteomes" id="UP000237923">
    <property type="component" value="Unassembled WGS sequence"/>
</dbReference>
<protein>
    <submittedName>
        <fullName evidence="6">Sortase family protein</fullName>
    </submittedName>
</protein>
<evidence type="ECO:0000256" key="1">
    <source>
        <dbReference type="ARBA" id="ARBA00022801"/>
    </source>
</evidence>